<sequence>MDVESNTEFQIVLSETTQDSIIQCHLKSHQISAVDMEIRWFKETDCVCFYKNRRLIKGKSYEDISLCIDDLEKGIVSLQLKDVRKSDDALNTHEDRTAETEQIKKEWTNEERIKMENSALLAVFCDLEKTDAPTELQTGMEFEENKNKKEAEQDYIQKHENGSMMEDSTRKPEEQENLYLLLLIHFSEKVKMFSILDKNTKECKEQFITTLRKQIGNLKEGKTKNESDFILVFCPVVSRAGTDIEAALKESKYSEDSKPTVLVVLHHTFDSEKTIPESSKYAKMTNLLKVDCLFNEDVGLLKCQRNSDSTDKAVNWIKEQGAKMGITISPCQHSSSGFSSASLFSRQKIKKEWTNEERIKMENSALLAVCSAQSKETNDHDKEFTDPPECRFENLKKVSRVDIIWVLCPFSQTEDDFDKALKLFSDKTETQLAVLVVIHLSSDQENIIQDSSKYVNRSTCPQSERLAGYTGHDLPDKTTERQIEASCFAVLSDSNVVWAVEQRKDPELQVVINWEEAGEKLAWEEVAAFRPMVKWLFQCISIFLPKVVFIVPVLPRLHRPTDQI</sequence>
<dbReference type="PANTHER" id="PTHR34488:SF1">
    <property type="entry name" value="SI:CH211-245H14.1-RELATED"/>
    <property type="match status" value="1"/>
</dbReference>
<evidence type="ECO:0000313" key="1">
    <source>
        <dbReference type="EMBL" id="KAK2887778.1"/>
    </source>
</evidence>
<name>A0AA88THW6_9TELE</name>
<dbReference type="InterPro" id="IPR013783">
    <property type="entry name" value="Ig-like_fold"/>
</dbReference>
<accession>A0AA88THW6</accession>
<dbReference type="PANTHER" id="PTHR34488">
    <property type="entry name" value="SI:CH211-245H14.1-RELATED"/>
    <property type="match status" value="1"/>
</dbReference>
<organism evidence="1 2">
    <name type="scientific">Cirrhinus molitorella</name>
    <name type="common">mud carp</name>
    <dbReference type="NCBI Taxonomy" id="172907"/>
    <lineage>
        <taxon>Eukaryota</taxon>
        <taxon>Metazoa</taxon>
        <taxon>Chordata</taxon>
        <taxon>Craniata</taxon>
        <taxon>Vertebrata</taxon>
        <taxon>Euteleostomi</taxon>
        <taxon>Actinopterygii</taxon>
        <taxon>Neopterygii</taxon>
        <taxon>Teleostei</taxon>
        <taxon>Ostariophysi</taxon>
        <taxon>Cypriniformes</taxon>
        <taxon>Cyprinidae</taxon>
        <taxon>Labeoninae</taxon>
        <taxon>Labeonini</taxon>
        <taxon>Cirrhinus</taxon>
    </lineage>
</organism>
<keyword evidence="2" id="KW-1185">Reference proteome</keyword>
<gene>
    <name evidence="1" type="ORF">Q8A67_016006</name>
</gene>
<protein>
    <submittedName>
        <fullName evidence="1">Uncharacterized protein</fullName>
    </submittedName>
</protein>
<dbReference type="EMBL" id="JAUYZG010000015">
    <property type="protein sequence ID" value="KAK2887778.1"/>
    <property type="molecule type" value="Genomic_DNA"/>
</dbReference>
<dbReference type="AlphaFoldDB" id="A0AA88THW6"/>
<dbReference type="Proteomes" id="UP001187343">
    <property type="component" value="Unassembled WGS sequence"/>
</dbReference>
<reference evidence="1" key="1">
    <citation type="submission" date="2023-08" db="EMBL/GenBank/DDBJ databases">
        <title>Chromosome-level Genome Assembly of mud carp (Cirrhinus molitorella).</title>
        <authorList>
            <person name="Liu H."/>
        </authorList>
    </citation>
    <scope>NUCLEOTIDE SEQUENCE</scope>
    <source>
        <strain evidence="1">Prfri</strain>
        <tissue evidence="1">Muscle</tissue>
    </source>
</reference>
<proteinExistence type="predicted"/>
<evidence type="ECO:0000313" key="2">
    <source>
        <dbReference type="Proteomes" id="UP001187343"/>
    </source>
</evidence>
<comment type="caution">
    <text evidence="1">The sequence shown here is derived from an EMBL/GenBank/DDBJ whole genome shotgun (WGS) entry which is preliminary data.</text>
</comment>
<dbReference type="Gene3D" id="2.60.40.10">
    <property type="entry name" value="Immunoglobulins"/>
    <property type="match status" value="1"/>
</dbReference>